<protein>
    <recommendedName>
        <fullName evidence="3">DUF4412 domain-containing protein</fullName>
    </recommendedName>
</protein>
<reference evidence="2" key="1">
    <citation type="submission" date="2024-07" db="EMBL/GenBank/DDBJ databases">
        <title>Whole genome sequence of bacterial strains from algal surface.</title>
        <authorList>
            <person name="Kumar P."/>
        </authorList>
    </citation>
    <scope>NUCLEOTIDE SEQUENCE</scope>
    <source>
        <strain evidence="2">PP-1MA</strain>
    </source>
</reference>
<name>A0AB39X8M3_9GAMM</name>
<feature type="signal peptide" evidence="1">
    <location>
        <begin position="1"/>
        <end position="24"/>
    </location>
</feature>
<keyword evidence="1" id="KW-0732">Signal</keyword>
<dbReference type="AlphaFoldDB" id="A0AB39X8M3"/>
<dbReference type="EMBL" id="CP165718">
    <property type="protein sequence ID" value="XDV09702.1"/>
    <property type="molecule type" value="Genomic_DNA"/>
</dbReference>
<dbReference type="RefSeq" id="WP_369743019.1">
    <property type="nucleotide sequence ID" value="NZ_CP165718.1"/>
</dbReference>
<proteinExistence type="predicted"/>
<evidence type="ECO:0000313" key="2">
    <source>
        <dbReference type="EMBL" id="XDV09702.1"/>
    </source>
</evidence>
<gene>
    <name evidence="2" type="ORF">AB8S08_00405</name>
</gene>
<evidence type="ECO:0008006" key="3">
    <source>
        <dbReference type="Google" id="ProtNLM"/>
    </source>
</evidence>
<evidence type="ECO:0000256" key="1">
    <source>
        <dbReference type="SAM" id="SignalP"/>
    </source>
</evidence>
<feature type="chain" id="PRO_5044307388" description="DUF4412 domain-containing protein" evidence="1">
    <location>
        <begin position="25"/>
        <end position="232"/>
    </location>
</feature>
<sequence>MMQPYKLVTLVLTLGLLAVSLAPAQAITAKGGSAVMMDDGEQVKLEYLGTDRLRITSDADEGYMLMRGDKLYAVAQQGGQAMVFDLTAAVASMGGMVESQGVWDEEIQDILELTNTGQSEMVAGIRGEIFTMTYIDGRGHKQTSNMVLSKDDSIVALTRAMNAMTKLMITASGGQLPPGVIKMEERILSQGYGVLRQGDDFVFTEISTTEPPASSFELPAKPMKLPSMGQFN</sequence>
<organism evidence="2">
    <name type="scientific">Pseudidiomarina sp. PP-1MA</name>
    <dbReference type="NCBI Taxonomy" id="3237706"/>
    <lineage>
        <taxon>Bacteria</taxon>
        <taxon>Pseudomonadati</taxon>
        <taxon>Pseudomonadota</taxon>
        <taxon>Gammaproteobacteria</taxon>
        <taxon>Alteromonadales</taxon>
        <taxon>Idiomarinaceae</taxon>
        <taxon>Pseudidiomarina</taxon>
    </lineage>
</organism>
<accession>A0AB39X8M3</accession>